<name>A0A4P6JJK2_KTERU</name>
<evidence type="ECO:0000313" key="2">
    <source>
        <dbReference type="Proteomes" id="UP000290365"/>
    </source>
</evidence>
<organism evidence="1 2">
    <name type="scientific">Ktedonosporobacter rubrisoli</name>
    <dbReference type="NCBI Taxonomy" id="2509675"/>
    <lineage>
        <taxon>Bacteria</taxon>
        <taxon>Bacillati</taxon>
        <taxon>Chloroflexota</taxon>
        <taxon>Ktedonobacteria</taxon>
        <taxon>Ktedonobacterales</taxon>
        <taxon>Ktedonosporobacteraceae</taxon>
        <taxon>Ktedonosporobacter</taxon>
    </lineage>
</organism>
<dbReference type="RefSeq" id="WP_129885435.1">
    <property type="nucleotide sequence ID" value="NZ_CP035758.1"/>
</dbReference>
<reference evidence="1 2" key="1">
    <citation type="submission" date="2019-01" db="EMBL/GenBank/DDBJ databases">
        <title>Ktedonosporobacter rubrisoli SCAWS-G2.</title>
        <authorList>
            <person name="Huang Y."/>
            <person name="Yan B."/>
        </authorList>
    </citation>
    <scope>NUCLEOTIDE SEQUENCE [LARGE SCALE GENOMIC DNA]</scope>
    <source>
        <strain evidence="1 2">SCAWS-G2</strain>
    </source>
</reference>
<protein>
    <submittedName>
        <fullName evidence="1">Uncharacterized protein</fullName>
    </submittedName>
</protein>
<dbReference type="KEGG" id="kbs:EPA93_02030"/>
<accession>A0A4P6JJK2</accession>
<dbReference type="EMBL" id="CP035758">
    <property type="protein sequence ID" value="QBD74836.1"/>
    <property type="molecule type" value="Genomic_DNA"/>
</dbReference>
<proteinExistence type="predicted"/>
<sequence>MFDTDLYRHFEISIGRKVLGWVQPSLSATLWTPLPETLLLLTRYPQTHDTGFALLSLGRGKSKLLIEEPAGITHPTFSTEVSIDGSSVYVLIRQNARTASLWQLIESFRRLQLLCSL</sequence>
<dbReference type="AlphaFoldDB" id="A0A4P6JJK2"/>
<gene>
    <name evidence="1" type="ORF">EPA93_02030</name>
</gene>
<evidence type="ECO:0000313" key="1">
    <source>
        <dbReference type="EMBL" id="QBD74836.1"/>
    </source>
</evidence>
<keyword evidence="2" id="KW-1185">Reference proteome</keyword>
<dbReference type="Proteomes" id="UP000290365">
    <property type="component" value="Chromosome"/>
</dbReference>